<dbReference type="Gene3D" id="3.40.50.300">
    <property type="entry name" value="P-loop containing nucleotide triphosphate hydrolases"/>
    <property type="match status" value="1"/>
</dbReference>
<proteinExistence type="predicted"/>
<protein>
    <submittedName>
        <fullName evidence="1">AAA family ATPase</fullName>
    </submittedName>
</protein>
<dbReference type="SUPFAM" id="SSF52540">
    <property type="entry name" value="P-loop containing nucleoside triphosphate hydrolases"/>
    <property type="match status" value="1"/>
</dbReference>
<sequence>MSTLFITCGLPGSGKTTLARRLEQEHSALRLTADEWLHELHPNLSGDALDAMRGPVERVQWSVAERVLRLGQNVMLDWGLWSREERDHYRSRARLLGARVVLCVLDPPLDELRRRLADRNAESPTGTFHITDARLDEVLKYFQRPTPAELAMYDDAY</sequence>
<comment type="caution">
    <text evidence="1">The sequence shown here is derived from an EMBL/GenBank/DDBJ whole genome shotgun (WGS) entry which is preliminary data.</text>
</comment>
<evidence type="ECO:0000313" key="1">
    <source>
        <dbReference type="EMBL" id="MFB9629898.1"/>
    </source>
</evidence>
<gene>
    <name evidence="1" type="ORF">ACFFSA_43090</name>
</gene>
<name>A0ABV5SGE8_9ACTN</name>
<dbReference type="Pfam" id="PF13671">
    <property type="entry name" value="AAA_33"/>
    <property type="match status" value="1"/>
</dbReference>
<dbReference type="InterPro" id="IPR027417">
    <property type="entry name" value="P-loop_NTPase"/>
</dbReference>
<keyword evidence="2" id="KW-1185">Reference proteome</keyword>
<dbReference type="RefSeq" id="WP_344984705.1">
    <property type="nucleotide sequence ID" value="NZ_BAAAXV010000001.1"/>
</dbReference>
<organism evidence="1 2">
    <name type="scientific">Nonomuraea helvata</name>
    <dbReference type="NCBI Taxonomy" id="37484"/>
    <lineage>
        <taxon>Bacteria</taxon>
        <taxon>Bacillati</taxon>
        <taxon>Actinomycetota</taxon>
        <taxon>Actinomycetes</taxon>
        <taxon>Streptosporangiales</taxon>
        <taxon>Streptosporangiaceae</taxon>
        <taxon>Nonomuraea</taxon>
    </lineage>
</organism>
<dbReference type="PANTHER" id="PTHR37807:SF3">
    <property type="entry name" value="OS07G0160300 PROTEIN"/>
    <property type="match status" value="1"/>
</dbReference>
<accession>A0ABV5SGE8</accession>
<reference evidence="1 2" key="1">
    <citation type="submission" date="2024-09" db="EMBL/GenBank/DDBJ databases">
        <authorList>
            <person name="Sun Q."/>
            <person name="Mori K."/>
        </authorList>
    </citation>
    <scope>NUCLEOTIDE SEQUENCE [LARGE SCALE GENOMIC DNA]</scope>
    <source>
        <strain evidence="1 2">JCM 3143</strain>
    </source>
</reference>
<dbReference type="Proteomes" id="UP001589532">
    <property type="component" value="Unassembled WGS sequence"/>
</dbReference>
<evidence type="ECO:0000313" key="2">
    <source>
        <dbReference type="Proteomes" id="UP001589532"/>
    </source>
</evidence>
<dbReference type="PANTHER" id="PTHR37807">
    <property type="entry name" value="OS07G0160300 PROTEIN"/>
    <property type="match status" value="1"/>
</dbReference>
<dbReference type="EMBL" id="JBHMBW010000075">
    <property type="protein sequence ID" value="MFB9629898.1"/>
    <property type="molecule type" value="Genomic_DNA"/>
</dbReference>